<reference evidence="2" key="1">
    <citation type="submission" date="2022-05" db="EMBL/GenBank/DDBJ databases">
        <title>Megaplasmid of Vibrio parahaemolyticus.</title>
        <authorList>
            <person name="Strauch E."/>
            <person name="Borowiak M."/>
        </authorList>
    </citation>
    <scope>NUCLEOTIDE SEQUENCE</scope>
    <source>
        <strain evidence="2">16-VB00198</strain>
        <plasmid evidence="2">pVP-16-VB00198-1</plasmid>
    </source>
</reference>
<evidence type="ECO:0000313" key="2">
    <source>
        <dbReference type="EMBL" id="UYV30171.1"/>
    </source>
</evidence>
<accession>A0AA46UR96</accession>
<dbReference type="RefSeq" id="WP_264400313.1">
    <property type="nucleotide sequence ID" value="NZ_CP062152.1"/>
</dbReference>
<keyword evidence="1" id="KW-0472">Membrane</keyword>
<proteinExistence type="predicted"/>
<keyword evidence="2" id="KW-0614">Plasmid</keyword>
<keyword evidence="1" id="KW-1133">Transmembrane helix</keyword>
<protein>
    <submittedName>
        <fullName evidence="2">Uncharacterized protein</fullName>
    </submittedName>
</protein>
<gene>
    <name evidence="2" type="ORF">M5598_24180</name>
</gene>
<dbReference type="AlphaFoldDB" id="A0AA46UR96"/>
<organism evidence="2 3">
    <name type="scientific">Vibrio parahaemolyticus</name>
    <dbReference type="NCBI Taxonomy" id="670"/>
    <lineage>
        <taxon>Bacteria</taxon>
        <taxon>Pseudomonadati</taxon>
        <taxon>Pseudomonadota</taxon>
        <taxon>Gammaproteobacteria</taxon>
        <taxon>Vibrionales</taxon>
        <taxon>Vibrionaceae</taxon>
        <taxon>Vibrio</taxon>
    </lineage>
</organism>
<dbReference type="Proteomes" id="UP001163036">
    <property type="component" value="Plasmid pVP-16-VB00198-1"/>
</dbReference>
<geneLocation type="plasmid" evidence="2 3">
    <name>pVP-16-VB00198-1</name>
</geneLocation>
<dbReference type="EMBL" id="CP097357">
    <property type="protein sequence ID" value="UYV30171.1"/>
    <property type="molecule type" value="Genomic_DNA"/>
</dbReference>
<name>A0AA46UR96_VIBPH</name>
<evidence type="ECO:0000313" key="3">
    <source>
        <dbReference type="Proteomes" id="UP001163036"/>
    </source>
</evidence>
<sequence length="117" mass="13522">MFGERIKKCCKDSLSNDGQGLMGGLAYFGEFNSISGTCKCGIKWYRAETRNDAIQGYKGKWSKYSYTPNDKLKPYYLKKSPSKRTNQETILAQRRALKFYKRIILFTALAMTIFLFI</sequence>
<feature type="transmembrane region" description="Helical" evidence="1">
    <location>
        <begin position="99"/>
        <end position="116"/>
    </location>
</feature>
<keyword evidence="1" id="KW-0812">Transmembrane</keyword>
<evidence type="ECO:0000256" key="1">
    <source>
        <dbReference type="SAM" id="Phobius"/>
    </source>
</evidence>